<dbReference type="PROSITE" id="PS50005">
    <property type="entry name" value="TPR"/>
    <property type="match status" value="1"/>
</dbReference>
<evidence type="ECO:0000256" key="2">
    <source>
        <dbReference type="SAM" id="MobiDB-lite"/>
    </source>
</evidence>
<feature type="compositionally biased region" description="Gly residues" evidence="2">
    <location>
        <begin position="266"/>
        <end position="275"/>
    </location>
</feature>
<dbReference type="Proteomes" id="UP000748308">
    <property type="component" value="Unassembled WGS sequence"/>
</dbReference>
<dbReference type="Pfam" id="PF13428">
    <property type="entry name" value="TPR_14"/>
    <property type="match status" value="1"/>
</dbReference>
<dbReference type="SUPFAM" id="SSF48452">
    <property type="entry name" value="TPR-like"/>
    <property type="match status" value="2"/>
</dbReference>
<evidence type="ECO:0000313" key="4">
    <source>
        <dbReference type="Proteomes" id="UP000748308"/>
    </source>
</evidence>
<sequence>MDRKLSGRSQVRALVKDGQIDKAIATFEGLLTGGEGGPYDFVYLGDLLVRAGRGESAVARYEDAIAAYAHLGFHRNALAVCRKILRLDPQRLSAYRQMGELYAAEELYGDALHAYFAYLERVDARERESEVYRQTLRRAEELAPRRAEFAVRLSDLLVQLDRPDAAAALLRESLQQASRGGAVEAAAGLRERLAAIDPAQAAAAMPVEEQDFDPVAETGEAAGEDDETVLEILAGGLDTEDAGGAVATGWTAGGTRAAVASAPGATPGGGGGAQAGYGEIDFGVPPSSQNGAAGPAASQTDAGALARGETDPGAPASGEAGLGAREPGETDAAAPVSGETPNRLVERADFATHYALGCERMEGGELEAALESFAAAAWDDDLQPEQARLLQEAQARCLAGLGRHREAVRELLLALQRPHKGAESAELTYLLALEYEALGELDEARRRLHEALELCPDYPEARARLSAISEEAA</sequence>
<dbReference type="InterPro" id="IPR011990">
    <property type="entry name" value="TPR-like_helical_dom_sf"/>
</dbReference>
<dbReference type="EMBL" id="VGIY01000234">
    <property type="protein sequence ID" value="MBM3317990.1"/>
    <property type="molecule type" value="Genomic_DNA"/>
</dbReference>
<gene>
    <name evidence="3" type="ORF">FJY75_09055</name>
</gene>
<feature type="repeat" description="TPR" evidence="1">
    <location>
        <begin position="425"/>
        <end position="458"/>
    </location>
</feature>
<feature type="region of interest" description="Disordered" evidence="2">
    <location>
        <begin position="261"/>
        <end position="341"/>
    </location>
</feature>
<reference evidence="3" key="1">
    <citation type="submission" date="2019-03" db="EMBL/GenBank/DDBJ databases">
        <title>Lake Tanganyika Metagenome-Assembled Genomes (MAGs).</title>
        <authorList>
            <person name="Tran P."/>
        </authorList>
    </citation>
    <scope>NUCLEOTIDE SEQUENCE</scope>
    <source>
        <strain evidence="3">M_DeepCast_400m_m2_100</strain>
    </source>
</reference>
<dbReference type="SMART" id="SM00028">
    <property type="entry name" value="TPR"/>
    <property type="match status" value="3"/>
</dbReference>
<keyword evidence="1" id="KW-0802">TPR repeat</keyword>
<evidence type="ECO:0000256" key="1">
    <source>
        <dbReference type="PROSITE-ProRule" id="PRU00339"/>
    </source>
</evidence>
<organism evidence="3 4">
    <name type="scientific">Eiseniibacteriota bacterium</name>
    <dbReference type="NCBI Taxonomy" id="2212470"/>
    <lineage>
        <taxon>Bacteria</taxon>
        <taxon>Candidatus Eiseniibacteriota</taxon>
    </lineage>
</organism>
<dbReference type="InterPro" id="IPR019734">
    <property type="entry name" value="TPR_rpt"/>
</dbReference>
<name>A0A937X9H1_UNCEI</name>
<evidence type="ECO:0000313" key="3">
    <source>
        <dbReference type="EMBL" id="MBM3317990.1"/>
    </source>
</evidence>
<proteinExistence type="predicted"/>
<feature type="compositionally biased region" description="Polar residues" evidence="2">
    <location>
        <begin position="286"/>
        <end position="301"/>
    </location>
</feature>
<accession>A0A937X9H1</accession>
<dbReference type="Gene3D" id="1.25.40.10">
    <property type="entry name" value="Tetratricopeptide repeat domain"/>
    <property type="match status" value="2"/>
</dbReference>
<dbReference type="AlphaFoldDB" id="A0A937X9H1"/>
<protein>
    <submittedName>
        <fullName evidence="3">Tetratricopeptide repeat protein</fullName>
    </submittedName>
</protein>
<comment type="caution">
    <text evidence="3">The sequence shown here is derived from an EMBL/GenBank/DDBJ whole genome shotgun (WGS) entry which is preliminary data.</text>
</comment>